<dbReference type="PROSITE" id="PS50994">
    <property type="entry name" value="INTEGRASE"/>
    <property type="match status" value="1"/>
</dbReference>
<feature type="compositionally biased region" description="Gly residues" evidence="4">
    <location>
        <begin position="193"/>
        <end position="204"/>
    </location>
</feature>
<dbReference type="Pfam" id="PF25597">
    <property type="entry name" value="SH3_retrovirus"/>
    <property type="match status" value="1"/>
</dbReference>
<dbReference type="InterPro" id="IPR054722">
    <property type="entry name" value="PolX-like_BBD"/>
</dbReference>
<dbReference type="GO" id="GO:0008233">
    <property type="term" value="F:peptidase activity"/>
    <property type="evidence" value="ECO:0007669"/>
    <property type="project" value="UniProtKB-KW"/>
</dbReference>
<feature type="region of interest" description="Disordered" evidence="4">
    <location>
        <begin position="1"/>
        <end position="64"/>
    </location>
</feature>
<reference evidence="7 8" key="1">
    <citation type="journal article" date="2017" name="Genome Biol. Evol.">
        <title>Phytophthora megakarya and P. palmivora, closely related causal agents of cacao black pod rot, underwent increases in genome sizes and gene numbers by different mechanisms.</title>
        <authorList>
            <person name="Ali S.S."/>
            <person name="Shao J."/>
            <person name="Lary D.J."/>
            <person name="Kronmiller B."/>
            <person name="Shen D."/>
            <person name="Strem M.D."/>
            <person name="Amoako-Attah I."/>
            <person name="Akrofi A.Y."/>
            <person name="Begoude B.A."/>
            <person name="Ten Hoopen G.M."/>
            <person name="Coulibaly K."/>
            <person name="Kebe B.I."/>
            <person name="Melnick R.L."/>
            <person name="Guiltinan M.J."/>
            <person name="Tyler B.M."/>
            <person name="Meinhardt L.W."/>
            <person name="Bailey B.A."/>
        </authorList>
    </citation>
    <scope>NUCLEOTIDE SEQUENCE [LARGE SCALE GENOMIC DNA]</scope>
    <source>
        <strain evidence="8">sbr112.9</strain>
    </source>
</reference>
<dbReference type="InterPro" id="IPR001878">
    <property type="entry name" value="Znf_CCHC"/>
</dbReference>
<evidence type="ECO:0000256" key="3">
    <source>
        <dbReference type="SAM" id="Coils"/>
    </source>
</evidence>
<sequence>MDAASDTAELEQKTPVPAADVAQTKIGMDDGGEVGSHAATRERCSGTAPDAKNAGGGGKSGGQDTEMMALLRAMATRMDKLEESNSKMEKTLAAKKNDLRVDTFMTPPASPFASRMGMDVRMHIDSLAGPPRSPPKMTAPRRVEPVHQYFTAQHQDHNVPLSRLQHLYAAQQAQQAGAAHGVPPDHSPRQGHPGHGQGQGGHGQDGIDYPDARQKKLAIRPFNGKEPYVGLGFGFLEWGKRFERQIGSLRYVKIDLLGNYLTGTAERYYNRQVETWWYQMPTLQYVMEKMLETFKTNITPAHAIQLFTAPKDPKRTWPEHYMYLVAVSEATGGGVDYLVLNNVVQYASADLRTVFMAKADSTRTGYLAHAEELAHFAQAWEIERKKNNLGQELVGVVSERGRKETRRCHKCGQVGHLRAACLDKGERGQPDLTLPVSDAFIEPGRDWILDSGSSRHLVNDQSWLEDLVPHVDSCTQPIGDPLNITTKGTLTLRIKACRKKQILKLTIVYYAANLAHNLLSYGTLDMMGYTLAHRGGQRVLAAKDGGRVVFDVDLRKKVLVVEATVVKLQAPPAEVIMAALEGEAHGGDEGTRDGSKERSWNSTSGWRFARGPSSGIALTYHKRVNCLTCAEGKQSKGRQPQKDSGAHSPIDRIGGVICSDLKGPMTPRDHLGNRYMINFVDHKSNYGVLGEFEHFLKFFEKEFDCKIRVLRTDSGREYQNVDLFCKTTGVARQRSEANNQASNGKAERMHRTVMNMAHCMVFSCGLPLSFWGGAVQYAAYILNQAPTNANPGRASPQKVLTKQTPQRGKIVVFGSPCTVYRDPSNKNFSLRAQQGMIIGIGEEVKGYRVFLPKDKKVVTSQHVRSIETLNKTQNLQVQELYQDEGEAGAEK</sequence>
<evidence type="ECO:0000256" key="2">
    <source>
        <dbReference type="PROSITE-ProRule" id="PRU00047"/>
    </source>
</evidence>
<feature type="compositionally biased region" description="Basic and acidic residues" evidence="4">
    <location>
        <begin position="584"/>
        <end position="599"/>
    </location>
</feature>
<comment type="caution">
    <text evidence="7">The sequence shown here is derived from an EMBL/GenBank/DDBJ whole genome shotgun (WGS) entry which is preliminary data.</text>
</comment>
<protein>
    <submittedName>
        <fullName evidence="7">Retroelement</fullName>
    </submittedName>
</protein>
<keyword evidence="8" id="KW-1185">Reference proteome</keyword>
<dbReference type="PROSITE" id="PS50158">
    <property type="entry name" value="ZF_CCHC"/>
    <property type="match status" value="1"/>
</dbReference>
<dbReference type="InterPro" id="IPR001584">
    <property type="entry name" value="Integrase_cat-core"/>
</dbReference>
<evidence type="ECO:0000259" key="6">
    <source>
        <dbReference type="PROSITE" id="PS50994"/>
    </source>
</evidence>
<feature type="region of interest" description="Disordered" evidence="4">
    <location>
        <begin position="172"/>
        <end position="209"/>
    </location>
</feature>
<feature type="domain" description="Integrase catalytic" evidence="6">
    <location>
        <begin position="636"/>
        <end position="804"/>
    </location>
</feature>
<dbReference type="PANTHER" id="PTHR42648:SF28">
    <property type="entry name" value="TRANSPOSON-ENCODED PROTEIN WITH RIBONUCLEASE H-LIKE AND RETROVIRUS ZINC FINGER-LIKE DOMAINS"/>
    <property type="match status" value="1"/>
</dbReference>
<feature type="region of interest" description="Disordered" evidence="4">
    <location>
        <begin position="584"/>
        <end position="604"/>
    </location>
</feature>
<keyword evidence="2" id="KW-0863">Zinc-finger</keyword>
<keyword evidence="2" id="KW-0479">Metal-binding</keyword>
<evidence type="ECO:0000313" key="8">
    <source>
        <dbReference type="Proteomes" id="UP000237271"/>
    </source>
</evidence>
<dbReference type="PANTHER" id="PTHR42648">
    <property type="entry name" value="TRANSPOSASE, PUTATIVE-RELATED"/>
    <property type="match status" value="1"/>
</dbReference>
<dbReference type="OrthoDB" id="123609at2759"/>
<organism evidence="7 8">
    <name type="scientific">Phytophthora palmivora</name>
    <dbReference type="NCBI Taxonomy" id="4796"/>
    <lineage>
        <taxon>Eukaryota</taxon>
        <taxon>Sar</taxon>
        <taxon>Stramenopiles</taxon>
        <taxon>Oomycota</taxon>
        <taxon>Peronosporomycetes</taxon>
        <taxon>Peronosporales</taxon>
        <taxon>Peronosporaceae</taxon>
        <taxon>Phytophthora</taxon>
    </lineage>
</organism>
<dbReference type="InterPro" id="IPR012337">
    <property type="entry name" value="RNaseH-like_sf"/>
</dbReference>
<dbReference type="GO" id="GO:0006508">
    <property type="term" value="P:proteolysis"/>
    <property type="evidence" value="ECO:0007669"/>
    <property type="project" value="UniProtKB-KW"/>
</dbReference>
<dbReference type="Proteomes" id="UP000237271">
    <property type="component" value="Unassembled WGS sequence"/>
</dbReference>
<evidence type="ECO:0000256" key="1">
    <source>
        <dbReference type="ARBA" id="ARBA00022670"/>
    </source>
</evidence>
<dbReference type="SUPFAM" id="SSF53098">
    <property type="entry name" value="Ribonuclease H-like"/>
    <property type="match status" value="1"/>
</dbReference>
<dbReference type="InterPro" id="IPR039537">
    <property type="entry name" value="Retrotran_Ty1/copia-like"/>
</dbReference>
<accession>A0A2P4XND6</accession>
<dbReference type="InterPro" id="IPR057670">
    <property type="entry name" value="SH3_retrovirus"/>
</dbReference>
<evidence type="ECO:0000256" key="4">
    <source>
        <dbReference type="SAM" id="MobiDB-lite"/>
    </source>
</evidence>
<evidence type="ECO:0000259" key="5">
    <source>
        <dbReference type="PROSITE" id="PS50158"/>
    </source>
</evidence>
<feature type="domain" description="CCHC-type" evidence="5">
    <location>
        <begin position="406"/>
        <end position="421"/>
    </location>
</feature>
<evidence type="ECO:0000313" key="7">
    <source>
        <dbReference type="EMBL" id="POM67044.1"/>
    </source>
</evidence>
<gene>
    <name evidence="7" type="ORF">PHPALM_17006</name>
</gene>
<name>A0A2P4XND6_9STRA</name>
<feature type="coiled-coil region" evidence="3">
    <location>
        <begin position="71"/>
        <end position="98"/>
    </location>
</feature>
<keyword evidence="1" id="KW-0378">Hydrolase</keyword>
<keyword evidence="2" id="KW-0862">Zinc</keyword>
<keyword evidence="3" id="KW-0175">Coiled coil</keyword>
<dbReference type="AlphaFoldDB" id="A0A2P4XND6"/>
<dbReference type="GO" id="GO:0003676">
    <property type="term" value="F:nucleic acid binding"/>
    <property type="evidence" value="ECO:0007669"/>
    <property type="project" value="InterPro"/>
</dbReference>
<dbReference type="Pfam" id="PF22936">
    <property type="entry name" value="Pol_BBD"/>
    <property type="match status" value="1"/>
</dbReference>
<proteinExistence type="predicted"/>
<dbReference type="GO" id="GO:0008270">
    <property type="term" value="F:zinc ion binding"/>
    <property type="evidence" value="ECO:0007669"/>
    <property type="project" value="UniProtKB-KW"/>
</dbReference>
<dbReference type="Gene3D" id="3.30.420.10">
    <property type="entry name" value="Ribonuclease H-like superfamily/Ribonuclease H"/>
    <property type="match status" value="1"/>
</dbReference>
<dbReference type="GO" id="GO:0015074">
    <property type="term" value="P:DNA integration"/>
    <property type="evidence" value="ECO:0007669"/>
    <property type="project" value="InterPro"/>
</dbReference>
<dbReference type="EMBL" id="NCKW01009483">
    <property type="protein sequence ID" value="POM67044.1"/>
    <property type="molecule type" value="Genomic_DNA"/>
</dbReference>
<dbReference type="InterPro" id="IPR036397">
    <property type="entry name" value="RNaseH_sf"/>
</dbReference>
<keyword evidence="1" id="KW-0645">Protease</keyword>